<dbReference type="SUPFAM" id="SSF51735">
    <property type="entry name" value="NAD(P)-binding Rossmann-fold domains"/>
    <property type="match status" value="1"/>
</dbReference>
<accession>A0AA41U7E6</accession>
<dbReference type="PANTHER" id="PTHR13812:SF19">
    <property type="entry name" value="KETIMINE REDUCTASE MU-CRYSTALLIN"/>
    <property type="match status" value="1"/>
</dbReference>
<dbReference type="RefSeq" id="WP_235056529.1">
    <property type="nucleotide sequence ID" value="NZ_JAKFHA010000027.1"/>
</dbReference>
<dbReference type="InterPro" id="IPR036291">
    <property type="entry name" value="NAD(P)-bd_dom_sf"/>
</dbReference>
<dbReference type="AlphaFoldDB" id="A0AA41U7E6"/>
<dbReference type="GO" id="GO:0005737">
    <property type="term" value="C:cytoplasm"/>
    <property type="evidence" value="ECO:0007669"/>
    <property type="project" value="TreeGrafter"/>
</dbReference>
<protein>
    <submittedName>
        <fullName evidence="1">Ornithine cyclodeaminase family protein</fullName>
    </submittedName>
</protein>
<keyword evidence="2" id="KW-1185">Reference proteome</keyword>
<organism evidence="1 2">
    <name type="scientific">Yinghuangia soli</name>
    <dbReference type="NCBI Taxonomy" id="2908204"/>
    <lineage>
        <taxon>Bacteria</taxon>
        <taxon>Bacillati</taxon>
        <taxon>Actinomycetota</taxon>
        <taxon>Actinomycetes</taxon>
        <taxon>Kitasatosporales</taxon>
        <taxon>Streptomycetaceae</taxon>
        <taxon>Yinghuangia</taxon>
    </lineage>
</organism>
<dbReference type="InterPro" id="IPR023401">
    <property type="entry name" value="ODC_N"/>
</dbReference>
<dbReference type="Pfam" id="PF02423">
    <property type="entry name" value="OCD_Mu_crystall"/>
    <property type="match status" value="1"/>
</dbReference>
<dbReference type="Gene3D" id="3.30.1780.10">
    <property type="entry name" value="ornithine cyclodeaminase, domain 1"/>
    <property type="match status" value="1"/>
</dbReference>
<dbReference type="InterPro" id="IPR003462">
    <property type="entry name" value="ODC_Mu_crystall"/>
</dbReference>
<dbReference type="Proteomes" id="UP001165378">
    <property type="component" value="Unassembled WGS sequence"/>
</dbReference>
<dbReference type="Gene3D" id="3.40.50.720">
    <property type="entry name" value="NAD(P)-binding Rossmann-like Domain"/>
    <property type="match status" value="1"/>
</dbReference>
<evidence type="ECO:0000313" key="2">
    <source>
        <dbReference type="Proteomes" id="UP001165378"/>
    </source>
</evidence>
<sequence length="318" mass="32740">MTALDAVPRIGAEELAALVSPADAVRAIREALRAGLDPEAEQARTVSEMAAGQLLLMPAELGAYAGVKIAAVAPGNPAVGLPRIGAVYVLLDAATLLPVAFLDGTALTSLRTPAVSAVAVDLLLARRDGVHAVVFGTGPQAWGHIEVLRTVRSLDRVTVVGRDPRRTADLVARCREAGLAAWAGTPADVADADAVCCCTTARTPLFDGALVADHAVVVAVGSHEPGARELDGDLVARAGTVVVESRAAALREAGDLLVPLGEGRFGPERVDGNLADLAAGRVARPEKGPYLFKSVGMAWQDLVVAAAAHRKVTEDMSV</sequence>
<comment type="caution">
    <text evidence="1">The sequence shown here is derived from an EMBL/GenBank/DDBJ whole genome shotgun (WGS) entry which is preliminary data.</text>
</comment>
<dbReference type="PANTHER" id="PTHR13812">
    <property type="entry name" value="KETIMINE REDUCTASE MU-CRYSTALLIN"/>
    <property type="match status" value="1"/>
</dbReference>
<reference evidence="1" key="1">
    <citation type="submission" date="2022-01" db="EMBL/GenBank/DDBJ databases">
        <title>Genome-Based Taxonomic Classification of the Phylum Actinobacteria.</title>
        <authorList>
            <person name="Gao Y."/>
        </authorList>
    </citation>
    <scope>NUCLEOTIDE SEQUENCE</scope>
    <source>
        <strain evidence="1">KLBMP 8922</strain>
    </source>
</reference>
<dbReference type="EMBL" id="JAKFHA010000027">
    <property type="protein sequence ID" value="MCF2531884.1"/>
    <property type="molecule type" value="Genomic_DNA"/>
</dbReference>
<gene>
    <name evidence="1" type="ORF">LZ495_32355</name>
</gene>
<evidence type="ECO:0000313" key="1">
    <source>
        <dbReference type="EMBL" id="MCF2531884.1"/>
    </source>
</evidence>
<name>A0AA41U7E6_9ACTN</name>
<dbReference type="PIRSF" id="PIRSF001439">
    <property type="entry name" value="CryM"/>
    <property type="match status" value="1"/>
</dbReference>
<proteinExistence type="predicted"/>